<feature type="transmembrane region" description="Helical" evidence="14">
    <location>
        <begin position="185"/>
        <end position="203"/>
    </location>
</feature>
<keyword evidence="11 14" id="KW-0472">Membrane</keyword>
<dbReference type="InterPro" id="IPR005821">
    <property type="entry name" value="Ion_trans_dom"/>
</dbReference>
<keyword evidence="9 14" id="KW-1133">Transmembrane helix</keyword>
<feature type="transmembrane region" description="Helical" evidence="14">
    <location>
        <begin position="1107"/>
        <end position="1128"/>
    </location>
</feature>
<feature type="transmembrane region" description="Helical" evidence="14">
    <location>
        <begin position="148"/>
        <end position="165"/>
    </location>
</feature>
<sequence length="1807" mass="208840">MGSRIGEDQSTLYDIYSYKKEPSYISDIKTHPKRLSQIQIPTFRYTPLMNETISNKEDSFRPTSEKFRANSILNSKLKDDRPESPKTETKTLQEIEDLKGYVQIRFKRKLELVEDYKDKYWFLEIRKAILTIWYSISEICLRIIRSKAFEFIVICVILMNTIVLALEDPNGQVSSEFVIIEDFFIYFYTAECIIKIIALGFVFTKGSYLRDKWNILDFIIIISAWMSSIGGADVKLSSLRTLRILRPLRSISSVKGIRALFLALFQSFKPLMSAFVVLFFFILIFSIAGLQLWSGSLKQRCVNIDEGTFYNQIPCGETKCLEGYICAAGLDNPNNGATNFDNILISMVMVFQILTLEGWTQILEWNQRSFSYLSILFYLPLVFIGANLIMNLSLAIITSSFTDAMQMGQESSKHQITLDFLDEEPKFETEPKTKATHRKRGQNYSESDLLSKNYESLESKQSQSVKLKFSKLRPNSIKNIAKKLNFKQPWNIEIESFDSIEWDNSHVMNKQLPEDFSPLPSYKNIDKNFKNIENKTKGSVTAADDFGAIKSLSSNSEPFSSNQPLNNQHRHALRRIRTALTIKQDFLSNYTGKYDSNFTPLISEFYRIMSNSSDDVVAKEIFPVFNMFYMFRYHVKFENENFEDLLHKYLSHSVKELKKILSKLYGIKKSFKVLKICAKEYVKNVEIQDEENQHIVGEWSGNDVLGSNDPMYISNLEGMVYKIWTSGWMSNYEKFAFVVKKIILYKHTTNIVTLAVIFNTACLSVDHYGISTESSQTLTLMNNFFTYFFAVELFLRIIGLGLKDYLRDRMNYFDTIVVILSIIEISFLSDSTSAISAFRAIRIFRIFRVLRVVRLLRYLKSMAHIVRAISKSLSNFGYLFLLLILFLIIFSLIGMKIYGGQFNFLEGTPRGNFDSFHWAFVTTFQVLTTENWNDILISSLRSDAGPASCLFLIVWVIIGNFIFLNLFLAILIESFSEDKDDSSNNEQTSENKLLSIVKKKYKKNLQILNDFEAENTSFLEEFDQIQATPLDKDFISFEEIQCVKSFYIFSKSNPIRISCYKIVSHPRFETITLAIIIINSGKLVWDTYLLDMPNDSTQKIISDITDFIFTGLFCTELILKSISMGFFASKGSYLKDNWNKLDLIIIIFSLIDASVTSVNIPIIKVFRLLRGLRPLKLISHNLSMKIVVIALIESLRAILNVLVVIIIIWLVFAILGVSLLGGKLYYCENNLINTQIECNAMGYNWVNKNANFDNVFEAMVTLFIVMSQESWPNRMFEGVDAVDIGIAPRINANPPMAYFYIVYFVIGNFFLVNLFTAVVFDKFTEAKKDQSSMAALILSKEQMNWTELQKMILDSKPSVEASHAPQNRIRAFFFYLSKSKAFEIIMMIVIMINMLVMALPYEGSSVIYTKILENINLALTFIFITEAGIKIIGLGFMLYIKNNWNKFDFFVAMSSTVDLIMEFSVGSNIKFLRSFPQLIRVLRVLRIARLLRLVKSLKSLQDLLMIIMYAMPAILNILSLLLLIFFIYAVLGSFLFHTIKKGKIVLGDFYNFSNFGFSMVVLWRISTGEDYPSIMYDCAHSLGSKAYYLYFISFLTLVDFVVLELFVSVIIQNYEEQSKNTDTVLQIFNKEIKKFRRCWSIYSFDTFGVRVDREKLIDFIYEYGPIFTDLKQNMTRIQIIKFIGSLDIKSSDDYYYYHDVVFALMKRKYGKKACKGGLTYAGKLLRMEEIKTNNKLEKLRDKARVHLNELSGDRGPKNLFFSILYMKNVFLSWKKYAKRKKNKSVISITPRFSECDYPGENSLNSYE</sequence>
<keyword evidence="6" id="KW-0677">Repeat</keyword>
<dbReference type="GO" id="GO:0008331">
    <property type="term" value="F:high voltage-gated calcium channel activity"/>
    <property type="evidence" value="ECO:0007669"/>
    <property type="project" value="TreeGrafter"/>
</dbReference>
<evidence type="ECO:0000313" key="17">
    <source>
        <dbReference type="Proteomes" id="UP000187209"/>
    </source>
</evidence>
<feature type="transmembrane region" description="Helical" evidence="14">
    <location>
        <begin position="1143"/>
        <end position="1166"/>
    </location>
</feature>
<comment type="subcellular location">
    <subcellularLocation>
        <location evidence="1">Membrane</location>
        <topology evidence="1">Multi-pass membrane protein</topology>
    </subcellularLocation>
</comment>
<feature type="transmembrane region" description="Helical" evidence="14">
    <location>
        <begin position="950"/>
        <end position="972"/>
    </location>
</feature>
<name>A0A1R2CYV6_9CILI</name>
<keyword evidence="7" id="KW-0106">Calcium</keyword>
<dbReference type="OrthoDB" id="431720at2759"/>
<evidence type="ECO:0000256" key="10">
    <source>
        <dbReference type="ARBA" id="ARBA00023065"/>
    </source>
</evidence>
<keyword evidence="4" id="KW-0107">Calcium channel</keyword>
<feature type="transmembrane region" description="Helical" evidence="14">
    <location>
        <begin position="784"/>
        <end position="802"/>
    </location>
</feature>
<evidence type="ECO:0000256" key="13">
    <source>
        <dbReference type="ARBA" id="ARBA00023303"/>
    </source>
</evidence>
<feature type="domain" description="Ion transport" evidence="15">
    <location>
        <begin position="147"/>
        <end position="404"/>
    </location>
</feature>
<keyword evidence="3" id="KW-0109">Calcium transport</keyword>
<feature type="transmembrane region" description="Helical" evidence="14">
    <location>
        <begin position="1381"/>
        <end position="1401"/>
    </location>
</feature>
<feature type="transmembrane region" description="Helical" evidence="14">
    <location>
        <begin position="215"/>
        <end position="232"/>
    </location>
</feature>
<dbReference type="Gene3D" id="1.10.287.70">
    <property type="match status" value="4"/>
</dbReference>
<dbReference type="Pfam" id="PF00520">
    <property type="entry name" value="Ion_trans"/>
    <property type="match status" value="4"/>
</dbReference>
<dbReference type="Proteomes" id="UP000187209">
    <property type="component" value="Unassembled WGS sequence"/>
</dbReference>
<dbReference type="FunFam" id="1.20.120.350:FF:000009">
    <property type="entry name" value="Voltage-dependent T-type calcium channel subunit alpha"/>
    <property type="match status" value="2"/>
</dbReference>
<keyword evidence="13" id="KW-0407">Ion channel</keyword>
<feature type="transmembrane region" description="Helical" evidence="14">
    <location>
        <begin position="876"/>
        <end position="898"/>
    </location>
</feature>
<feature type="transmembrane region" description="Helical" evidence="14">
    <location>
        <begin position="272"/>
        <end position="293"/>
    </location>
</feature>
<feature type="transmembrane region" description="Helical" evidence="14">
    <location>
        <begin position="375"/>
        <end position="397"/>
    </location>
</feature>
<evidence type="ECO:0000256" key="12">
    <source>
        <dbReference type="ARBA" id="ARBA00023180"/>
    </source>
</evidence>
<dbReference type="InterPro" id="IPR050599">
    <property type="entry name" value="VDCC_alpha-1_subunit"/>
</dbReference>
<feature type="transmembrane region" description="Helical" evidence="14">
    <location>
        <begin position="1186"/>
        <end position="1215"/>
    </location>
</feature>
<feature type="transmembrane region" description="Helical" evidence="14">
    <location>
        <begin position="1503"/>
        <end position="1536"/>
    </location>
</feature>
<evidence type="ECO:0000256" key="3">
    <source>
        <dbReference type="ARBA" id="ARBA00022568"/>
    </source>
</evidence>
<keyword evidence="17" id="KW-1185">Reference proteome</keyword>
<evidence type="ECO:0000256" key="4">
    <source>
        <dbReference type="ARBA" id="ARBA00022673"/>
    </source>
</evidence>
<feature type="transmembrane region" description="Helical" evidence="14">
    <location>
        <begin position="1297"/>
        <end position="1320"/>
    </location>
</feature>
<keyword evidence="5 14" id="KW-0812">Transmembrane</keyword>
<evidence type="ECO:0000313" key="16">
    <source>
        <dbReference type="EMBL" id="OMJ94175.1"/>
    </source>
</evidence>
<dbReference type="Gene3D" id="1.20.120.350">
    <property type="entry name" value="Voltage-gated potassium channels. Chain C"/>
    <property type="match status" value="4"/>
</dbReference>
<evidence type="ECO:0000256" key="11">
    <source>
        <dbReference type="ARBA" id="ARBA00023136"/>
    </source>
</evidence>
<dbReference type="PANTHER" id="PTHR45628:SF7">
    <property type="entry name" value="VOLTAGE-DEPENDENT CALCIUM CHANNEL TYPE A SUBUNIT ALPHA-1"/>
    <property type="match status" value="1"/>
</dbReference>
<dbReference type="PANTHER" id="PTHR45628">
    <property type="entry name" value="VOLTAGE-DEPENDENT CALCIUM CHANNEL TYPE A SUBUNIT ALPHA-1"/>
    <property type="match status" value="1"/>
</dbReference>
<evidence type="ECO:0000256" key="5">
    <source>
        <dbReference type="ARBA" id="ARBA00022692"/>
    </source>
</evidence>
<dbReference type="SUPFAM" id="SSF81324">
    <property type="entry name" value="Voltage-gated potassium channels"/>
    <property type="match status" value="4"/>
</dbReference>
<feature type="transmembrane region" description="Helical" evidence="14">
    <location>
        <begin position="1586"/>
        <end position="1611"/>
    </location>
</feature>
<evidence type="ECO:0000256" key="9">
    <source>
        <dbReference type="ARBA" id="ARBA00022989"/>
    </source>
</evidence>
<evidence type="ECO:0000256" key="8">
    <source>
        <dbReference type="ARBA" id="ARBA00022882"/>
    </source>
</evidence>
<dbReference type="GO" id="GO:0005891">
    <property type="term" value="C:voltage-gated calcium channel complex"/>
    <property type="evidence" value="ECO:0007669"/>
    <property type="project" value="TreeGrafter"/>
</dbReference>
<feature type="domain" description="Ion transport" evidence="15">
    <location>
        <begin position="1380"/>
        <end position="1621"/>
    </location>
</feature>
<evidence type="ECO:0000256" key="2">
    <source>
        <dbReference type="ARBA" id="ARBA00022448"/>
    </source>
</evidence>
<protein>
    <recommendedName>
        <fullName evidence="15">Ion transport domain-containing protein</fullName>
    </recommendedName>
</protein>
<evidence type="ECO:0000256" key="14">
    <source>
        <dbReference type="SAM" id="Phobius"/>
    </source>
</evidence>
<evidence type="ECO:0000256" key="7">
    <source>
        <dbReference type="ARBA" id="ARBA00022837"/>
    </source>
</evidence>
<dbReference type="GO" id="GO:0098703">
    <property type="term" value="P:calcium ion import across plasma membrane"/>
    <property type="evidence" value="ECO:0007669"/>
    <property type="project" value="TreeGrafter"/>
</dbReference>
<organism evidence="16 17">
    <name type="scientific">Stentor coeruleus</name>
    <dbReference type="NCBI Taxonomy" id="5963"/>
    <lineage>
        <taxon>Eukaryota</taxon>
        <taxon>Sar</taxon>
        <taxon>Alveolata</taxon>
        <taxon>Ciliophora</taxon>
        <taxon>Postciliodesmatophora</taxon>
        <taxon>Heterotrichea</taxon>
        <taxon>Heterotrichida</taxon>
        <taxon>Stentoridae</taxon>
        <taxon>Stentor</taxon>
    </lineage>
</organism>
<feature type="transmembrane region" description="Helical" evidence="14">
    <location>
        <begin position="1421"/>
        <end position="1440"/>
    </location>
</feature>
<dbReference type="FunFam" id="1.10.287.70:FF:000117">
    <property type="entry name" value="Voltage-gated Ca2+ channel, alpha subunit"/>
    <property type="match status" value="1"/>
</dbReference>
<keyword evidence="8" id="KW-0851">Voltage-gated channel</keyword>
<gene>
    <name evidence="16" type="ORF">SteCoe_2656</name>
</gene>
<keyword evidence="12" id="KW-0325">Glycoprotein</keyword>
<comment type="caution">
    <text evidence="16">The sequence shown here is derived from an EMBL/GenBank/DDBJ whole genome shotgun (WGS) entry which is preliminary data.</text>
</comment>
<evidence type="ECO:0000256" key="1">
    <source>
        <dbReference type="ARBA" id="ARBA00004141"/>
    </source>
</evidence>
<evidence type="ECO:0000259" key="15">
    <source>
        <dbReference type="Pfam" id="PF00520"/>
    </source>
</evidence>
<feature type="domain" description="Ion transport" evidence="15">
    <location>
        <begin position="749"/>
        <end position="982"/>
    </location>
</feature>
<accession>A0A1R2CYV6</accession>
<feature type="domain" description="Ion transport" evidence="15">
    <location>
        <begin position="1065"/>
        <end position="1330"/>
    </location>
</feature>
<evidence type="ECO:0000256" key="6">
    <source>
        <dbReference type="ARBA" id="ARBA00022737"/>
    </source>
</evidence>
<proteinExistence type="predicted"/>
<keyword evidence="2" id="KW-0813">Transport</keyword>
<feature type="transmembrane region" description="Helical" evidence="14">
    <location>
        <begin position="811"/>
        <end position="829"/>
    </location>
</feature>
<reference evidence="16 17" key="1">
    <citation type="submission" date="2016-11" db="EMBL/GenBank/DDBJ databases">
        <title>The macronuclear genome of Stentor coeruleus: a giant cell with tiny introns.</title>
        <authorList>
            <person name="Slabodnick M."/>
            <person name="Ruby J.G."/>
            <person name="Reiff S.B."/>
            <person name="Swart E.C."/>
            <person name="Gosai S."/>
            <person name="Prabakaran S."/>
            <person name="Witkowska E."/>
            <person name="Larue G.E."/>
            <person name="Fisher S."/>
            <person name="Freeman R.M."/>
            <person name="Gunawardena J."/>
            <person name="Chu W."/>
            <person name="Stover N.A."/>
            <person name="Gregory B.D."/>
            <person name="Nowacki M."/>
            <person name="Derisi J."/>
            <person name="Roy S.W."/>
            <person name="Marshall W.F."/>
            <person name="Sood P."/>
        </authorList>
    </citation>
    <scope>NUCLEOTIDE SEQUENCE [LARGE SCALE GENOMIC DNA]</scope>
    <source>
        <strain evidence="16">WM001</strain>
    </source>
</reference>
<keyword evidence="10" id="KW-0406">Ion transport</keyword>
<dbReference type="EMBL" id="MPUH01000030">
    <property type="protein sequence ID" value="OMJ94175.1"/>
    <property type="molecule type" value="Genomic_DNA"/>
</dbReference>
<dbReference type="InterPro" id="IPR027359">
    <property type="entry name" value="Volt_channel_dom_sf"/>
</dbReference>